<evidence type="ECO:0000313" key="2">
    <source>
        <dbReference type="EMBL" id="VAV84466.1"/>
    </source>
</evidence>
<sequence length="133" mass="14590">MSFVKTRFFRSVALCLVFSFFFVTLIPQNSHAYIAAAEELSSTRQVDEATVQRILESKAISERLESFGLTAEEVESKINRLSDSELHSFASNLESVSPGQGGAGVIIAALVIIILVYALLQMSGHRIIVEPID</sequence>
<keyword evidence="1" id="KW-1133">Transmembrane helix</keyword>
<dbReference type="NCBIfam" id="NF033919">
    <property type="entry name" value="PA2779_fam"/>
    <property type="match status" value="1"/>
</dbReference>
<evidence type="ECO:0000256" key="1">
    <source>
        <dbReference type="SAM" id="Phobius"/>
    </source>
</evidence>
<keyword evidence="1" id="KW-0472">Membrane</keyword>
<dbReference type="AlphaFoldDB" id="A0A3B0R5U7"/>
<dbReference type="Pfam" id="PF20332">
    <property type="entry name" value="DUF6627"/>
    <property type="match status" value="1"/>
</dbReference>
<name>A0A3B0R5U7_9ZZZZ</name>
<protein>
    <recommendedName>
        <fullName evidence="3">PA2779 family protein</fullName>
    </recommendedName>
</protein>
<evidence type="ECO:0008006" key="3">
    <source>
        <dbReference type="Google" id="ProtNLM"/>
    </source>
</evidence>
<dbReference type="EMBL" id="UOEA01000067">
    <property type="protein sequence ID" value="VAV84466.1"/>
    <property type="molecule type" value="Genomic_DNA"/>
</dbReference>
<reference evidence="2" key="1">
    <citation type="submission" date="2018-06" db="EMBL/GenBank/DDBJ databases">
        <authorList>
            <person name="Zhirakovskaya E."/>
        </authorList>
    </citation>
    <scope>NUCLEOTIDE SEQUENCE</scope>
</reference>
<gene>
    <name evidence="2" type="ORF">MNBD_DELTA01-1095</name>
</gene>
<accession>A0A3B0R5U7</accession>
<organism evidence="2">
    <name type="scientific">hydrothermal vent metagenome</name>
    <dbReference type="NCBI Taxonomy" id="652676"/>
    <lineage>
        <taxon>unclassified sequences</taxon>
        <taxon>metagenomes</taxon>
        <taxon>ecological metagenomes</taxon>
    </lineage>
</organism>
<dbReference type="InterPro" id="IPR046735">
    <property type="entry name" value="PA2779-like"/>
</dbReference>
<feature type="transmembrane region" description="Helical" evidence="1">
    <location>
        <begin position="101"/>
        <end position="120"/>
    </location>
</feature>
<keyword evidence="1" id="KW-0812">Transmembrane</keyword>
<proteinExistence type="predicted"/>